<evidence type="ECO:0000313" key="3">
    <source>
        <dbReference type="Proteomes" id="UP000008553"/>
    </source>
</evidence>
<keyword evidence="3" id="KW-1185">Reference proteome</keyword>
<dbReference type="PaxDb" id="73239-Q7RJL4"/>
<dbReference type="FunCoup" id="Q7RJL4">
    <property type="interactions" value="473"/>
</dbReference>
<feature type="transmembrane region" description="Helical" evidence="1">
    <location>
        <begin position="61"/>
        <end position="80"/>
    </location>
</feature>
<dbReference type="InParanoid" id="Q7RJL4"/>
<accession>Q7RJL4</accession>
<dbReference type="AlphaFoldDB" id="Q7RJL4"/>
<organism evidence="2 3">
    <name type="scientific">Plasmodium yoelii yoelii</name>
    <dbReference type="NCBI Taxonomy" id="73239"/>
    <lineage>
        <taxon>Eukaryota</taxon>
        <taxon>Sar</taxon>
        <taxon>Alveolata</taxon>
        <taxon>Apicomplexa</taxon>
        <taxon>Aconoidasida</taxon>
        <taxon>Haemosporida</taxon>
        <taxon>Plasmodiidae</taxon>
        <taxon>Plasmodium</taxon>
        <taxon>Plasmodium (Vinckeia)</taxon>
    </lineage>
</organism>
<comment type="caution">
    <text evidence="2">The sequence shown here is derived from an EMBL/GenBank/DDBJ whole genome shotgun (WGS) entry which is preliminary data.</text>
</comment>
<evidence type="ECO:0000256" key="1">
    <source>
        <dbReference type="SAM" id="Phobius"/>
    </source>
</evidence>
<dbReference type="EMBL" id="AABL01000923">
    <property type="protein sequence ID" value="EAA22802.1"/>
    <property type="molecule type" value="Genomic_DNA"/>
</dbReference>
<keyword evidence="1" id="KW-1133">Transmembrane helix</keyword>
<feature type="transmembrane region" description="Helical" evidence="1">
    <location>
        <begin position="383"/>
        <end position="407"/>
    </location>
</feature>
<dbReference type="KEGG" id="pyo:PY17X_1120300"/>
<gene>
    <name evidence="2" type="ORF">PY03245</name>
</gene>
<dbReference type="Proteomes" id="UP000008553">
    <property type="component" value="Unassembled WGS sequence"/>
</dbReference>
<proteinExistence type="predicted"/>
<keyword evidence="1" id="KW-0812">Transmembrane</keyword>
<keyword evidence="1" id="KW-0472">Membrane</keyword>
<feature type="transmembrane region" description="Helical" evidence="1">
    <location>
        <begin position="33"/>
        <end position="54"/>
    </location>
</feature>
<protein>
    <submittedName>
        <fullName evidence="2">Uncharacterized protein</fullName>
    </submittedName>
</protein>
<evidence type="ECO:0000313" key="2">
    <source>
        <dbReference type="EMBL" id="EAA22802.1"/>
    </source>
</evidence>
<reference evidence="2 3" key="1">
    <citation type="journal article" date="2002" name="Nature">
        <title>Genome sequence and comparative analysis of the model rodent malaria parasite Plasmodium yoelii yoelii.</title>
        <authorList>
            <person name="Carlton J.M."/>
            <person name="Angiuoli S.V."/>
            <person name="Suh B.B."/>
            <person name="Kooij T.W."/>
            <person name="Pertea M."/>
            <person name="Silva J.C."/>
            <person name="Ermolaeva M.D."/>
            <person name="Allen J.E."/>
            <person name="Selengut J.D."/>
            <person name="Koo H.L."/>
            <person name="Peterson J.D."/>
            <person name="Pop M."/>
            <person name="Kosack D.S."/>
            <person name="Shumway M.F."/>
            <person name="Bidwell S.L."/>
            <person name="Shallom S.J."/>
            <person name="van Aken S.E."/>
            <person name="Riedmuller S.B."/>
            <person name="Feldblyum T.V."/>
            <person name="Cho J.K."/>
            <person name="Quackenbush J."/>
            <person name="Sedegah M."/>
            <person name="Shoaibi A."/>
            <person name="Cummings L.M."/>
            <person name="Florens L."/>
            <person name="Yates J.R."/>
            <person name="Raine J.D."/>
            <person name="Sinden R.E."/>
            <person name="Harris M.A."/>
            <person name="Cunningham D.A."/>
            <person name="Preiser P.R."/>
            <person name="Bergman L.W."/>
            <person name="Vaidya A.B."/>
            <person name="van Lin L.H."/>
            <person name="Janse C.J."/>
            <person name="Waters A.P."/>
            <person name="Smith H.O."/>
            <person name="White O.R."/>
            <person name="Salzberg S.L."/>
            <person name="Venter J.C."/>
            <person name="Fraser C.M."/>
            <person name="Hoffman S.L."/>
            <person name="Gardner M.J."/>
            <person name="Carucci D.J."/>
        </authorList>
    </citation>
    <scope>NUCLEOTIDE SEQUENCE [LARGE SCALE GENOMIC DNA]</scope>
    <source>
        <strain evidence="2 3">17XNL</strain>
    </source>
</reference>
<sequence>MMEDLIICYIFQLYTNFIKNFDYDFTQKWVMNIHGYMIIYIFSKYYTLFYLLFYFSSKKTIMIKLCTFLSLFLIFFFLNLNAINGSGNTDEIALDLIDVDTILNGTVPDGDMLHEKIEYDNYRIPNLCHYNPRFKEPRFIEDNKDYLYNKIGEISNSFSTNLNKYTTCMHELYGLYNESIDVSMDNFRNGYIFMQIHFSKHENKDTNVKLMVDIYGSVDKIHSDGIELAQGSFEAQLNQCELIQNKITAPVTDAIFIIDGNTPAEENNNASTDNNTNLQSGNSHNNLNDLSKIYESIVESGIDIKEHFITVDKISEDIFKVNKLEKFLTNCMVIVNINGLHGNKDALKKHIRQMKDRIYREKIFIDFKQSIVKKDLEECTKNYTLLMSNSIASKLMFVFVFIAIIIYSL</sequence>
<name>Q7RJL4_PLAYO</name>